<dbReference type="Proteomes" id="UP000447434">
    <property type="component" value="Chromosome 7"/>
</dbReference>
<protein>
    <submittedName>
        <fullName evidence="2">Uncharacterized protein</fullName>
    </submittedName>
</protein>
<dbReference type="PANTHER" id="PTHR35746:SF1">
    <property type="entry name" value="PENTATRICOPEPTIDE REPEAT (PPR) SUPERFAMILY PROTEIN"/>
    <property type="match status" value="1"/>
</dbReference>
<name>A0A6A4Q9Z1_LUPAL</name>
<gene>
    <name evidence="2" type="ORF">Lalb_Chr07g0186961</name>
</gene>
<dbReference type="AlphaFoldDB" id="A0A6A4Q9Z1"/>
<evidence type="ECO:0000256" key="1">
    <source>
        <dbReference type="SAM" id="MobiDB-lite"/>
    </source>
</evidence>
<keyword evidence="3" id="KW-1185">Reference proteome</keyword>
<sequence length="173" mass="18976">MLCFVVVEGHESHVCSKCGWSYPNPHPSAKNRRSHRKICGSMSGSYDNFVFDDDNKKSGLLVLAPNNLDADKTEKGIDGIGEGLVRSRSEDGEFSGPVGDSSQSGLIPGITEPLKQDSLDSGTTMEQIGIKAHGVSGSPMNSDFVNGKKRSFWSHFYLLHCYYFTLFTEYTLA</sequence>
<dbReference type="EMBL" id="WOCE01000007">
    <property type="protein sequence ID" value="KAE9610472.1"/>
    <property type="molecule type" value="Genomic_DNA"/>
</dbReference>
<reference evidence="3" key="1">
    <citation type="journal article" date="2020" name="Nat. Commun.">
        <title>Genome sequence of the cluster root forming white lupin.</title>
        <authorList>
            <person name="Hufnagel B."/>
            <person name="Marques A."/>
            <person name="Soriano A."/>
            <person name="Marques L."/>
            <person name="Divol F."/>
            <person name="Doumas P."/>
            <person name="Sallet E."/>
            <person name="Mancinotti D."/>
            <person name="Carrere S."/>
            <person name="Marande W."/>
            <person name="Arribat S."/>
            <person name="Keller J."/>
            <person name="Huneau C."/>
            <person name="Blein T."/>
            <person name="Aime D."/>
            <person name="Laguerre M."/>
            <person name="Taylor J."/>
            <person name="Schubert V."/>
            <person name="Nelson M."/>
            <person name="Geu-Flores F."/>
            <person name="Crespi M."/>
            <person name="Gallardo-Guerrero K."/>
            <person name="Delaux P.-M."/>
            <person name="Salse J."/>
            <person name="Berges H."/>
            <person name="Guyot R."/>
            <person name="Gouzy J."/>
            <person name="Peret B."/>
        </authorList>
    </citation>
    <scope>NUCLEOTIDE SEQUENCE [LARGE SCALE GENOMIC DNA]</scope>
    <source>
        <strain evidence="3">cv. Amiga</strain>
    </source>
</reference>
<organism evidence="2 3">
    <name type="scientific">Lupinus albus</name>
    <name type="common">White lupine</name>
    <name type="synonym">Lupinus termis</name>
    <dbReference type="NCBI Taxonomy" id="3870"/>
    <lineage>
        <taxon>Eukaryota</taxon>
        <taxon>Viridiplantae</taxon>
        <taxon>Streptophyta</taxon>
        <taxon>Embryophyta</taxon>
        <taxon>Tracheophyta</taxon>
        <taxon>Spermatophyta</taxon>
        <taxon>Magnoliopsida</taxon>
        <taxon>eudicotyledons</taxon>
        <taxon>Gunneridae</taxon>
        <taxon>Pentapetalae</taxon>
        <taxon>rosids</taxon>
        <taxon>fabids</taxon>
        <taxon>Fabales</taxon>
        <taxon>Fabaceae</taxon>
        <taxon>Papilionoideae</taxon>
        <taxon>50 kb inversion clade</taxon>
        <taxon>genistoids sensu lato</taxon>
        <taxon>core genistoids</taxon>
        <taxon>Genisteae</taxon>
        <taxon>Lupinus</taxon>
    </lineage>
</organism>
<dbReference type="OrthoDB" id="1939753at2759"/>
<evidence type="ECO:0000313" key="3">
    <source>
        <dbReference type="Proteomes" id="UP000447434"/>
    </source>
</evidence>
<comment type="caution">
    <text evidence="2">The sequence shown here is derived from an EMBL/GenBank/DDBJ whole genome shotgun (WGS) entry which is preliminary data.</text>
</comment>
<accession>A0A6A4Q9Z1</accession>
<dbReference type="PANTHER" id="PTHR35746">
    <property type="entry name" value="PENTATRICOPEPTIDE REPEAT (PPR) SUPERFAMILY PROTEIN"/>
    <property type="match status" value="1"/>
</dbReference>
<evidence type="ECO:0000313" key="2">
    <source>
        <dbReference type="EMBL" id="KAE9610472.1"/>
    </source>
</evidence>
<feature type="region of interest" description="Disordered" evidence="1">
    <location>
        <begin position="88"/>
        <end position="123"/>
    </location>
</feature>
<proteinExistence type="predicted"/>